<sequence>MSASPTWQLTLFGTPGLRRLGGSEARCERKTLALLAYLAVEGPTSRAHIAALLWPDTVTSAARNNLVHLLRRITKTYEAALVVGQETLALGSVVTTDLGAWQHEGTFTDNADSVPVGIFLKGVNFDDAPHIEEWLLAWRERFHAARVTQLLRASEAHEEAGQLLDAIHVTEQLVALDVLSEEGYRRLMRLYYLHGDRPAALRAYERCRQLLARELGLEPMPETLRLAGEIDRGALVERAVEAPPRLPLAVLRPPTFVGRDDALRRLDRAWHDGLVVLLSGEAGVGKSRLIQEFAAGRGRTAWMEARPGDSLVPYATLGRALRAWCRAQPAVHLEGWARRALGRMVPDVFPDEIEDLEPMEAHLHAAIRALFDQVTRDVRLVVLEDLHFADAASLDAVFILFASLSPVEREDLPRLACTVRSGELPEALRAHVQRLEDAGRTSRIALKPLRVAEAIALLQQVDVPASLEKRVVHFAGGNPLFLLEMVRHLLEARVDLTREVGTLPIPEKVGQIIERRLSRLSPGALQVARAASVLQRDVHLELVADVLNAPLLSVAEYWEELEAAQIMSGERFAHDLIFESVQRGLPAAVGRLLHRSAARVLSRQAESAARVAHHWQLGGDLKEAALAYLRAAREALAALRSREAVGFFEEAARAYDALDETDAAFNARATALEGTWRFEHIALVEDLARRLSDAARTNAQRARALAVSATRLNAHHQGPQAEEAALAGLRLFDDGPGDRHVRATLLRELMLARASQFKTDETLELTEQVLTAHDALPAEPRAQGVLAVAFALMRVEQHALAGPLLERALSAFEAEGASYQAAWTTHSLASYFETVQHFDRALTLRCGLDERLAHDAVSPSLRTVNRVRQGTLLTRLRAYGAALEALMHALDLARGSGEPTGPLHRAFADVYWALGAFDACEASLDTALAEPNSTDPGQQVPWLFKGLLAAHAGNVEQARACFARASKALDHTNLTYSRGRLLLARAELGGSDAVELARKGVELARRHDHADLLTLALTILAERLLEQEGAHAALPHSTSAVQRLPEHASREDYARPLLAHHRVLSALCDPNAAAPLIAAAAWIEEAVNRVPEEHRQAFLQDHPTHGRVRSLLGALPGLPRSVPG</sequence>
<dbReference type="InterPro" id="IPR036388">
    <property type="entry name" value="WH-like_DNA-bd_sf"/>
</dbReference>
<dbReference type="RefSeq" id="WP_184133267.1">
    <property type="nucleotide sequence ID" value="NZ_JACHFL010000007.1"/>
</dbReference>
<dbReference type="GO" id="GO:0003677">
    <property type="term" value="F:DNA binding"/>
    <property type="evidence" value="ECO:0007669"/>
    <property type="project" value="UniProtKB-KW"/>
</dbReference>
<dbReference type="InterPro" id="IPR005158">
    <property type="entry name" value="BTAD"/>
</dbReference>
<keyword evidence="2" id="KW-0067">ATP-binding</keyword>
<evidence type="ECO:0000313" key="5">
    <source>
        <dbReference type="Proteomes" id="UP000552709"/>
    </source>
</evidence>
<dbReference type="PANTHER" id="PTHR16305:SF28">
    <property type="entry name" value="GUANYLATE CYCLASE DOMAIN-CONTAINING PROTEIN"/>
    <property type="match status" value="1"/>
</dbReference>
<dbReference type="GO" id="GO:0005737">
    <property type="term" value="C:cytoplasm"/>
    <property type="evidence" value="ECO:0007669"/>
    <property type="project" value="TreeGrafter"/>
</dbReference>
<dbReference type="AlphaFoldDB" id="A0A7W8NGG9"/>
<name>A0A7W8NGG9_9DEIO</name>
<evidence type="ECO:0000259" key="3">
    <source>
        <dbReference type="SMART" id="SM01043"/>
    </source>
</evidence>
<dbReference type="InterPro" id="IPR011990">
    <property type="entry name" value="TPR-like_helical_dom_sf"/>
</dbReference>
<dbReference type="EMBL" id="JACHFL010000007">
    <property type="protein sequence ID" value="MBB5363763.1"/>
    <property type="molecule type" value="Genomic_DNA"/>
</dbReference>
<dbReference type="Pfam" id="PF13191">
    <property type="entry name" value="AAA_16"/>
    <property type="match status" value="1"/>
</dbReference>
<keyword evidence="5" id="KW-1185">Reference proteome</keyword>
<dbReference type="SUPFAM" id="SSF48452">
    <property type="entry name" value="TPR-like"/>
    <property type="match status" value="2"/>
</dbReference>
<dbReference type="InterPro" id="IPR027417">
    <property type="entry name" value="P-loop_NTPase"/>
</dbReference>
<dbReference type="Gene3D" id="1.25.40.10">
    <property type="entry name" value="Tetratricopeptide repeat domain"/>
    <property type="match status" value="2"/>
</dbReference>
<keyword evidence="4" id="KW-0238">DNA-binding</keyword>
<accession>A0A7W8NGG9</accession>
<dbReference type="SUPFAM" id="SSF52540">
    <property type="entry name" value="P-loop containing nucleoside triphosphate hydrolases"/>
    <property type="match status" value="1"/>
</dbReference>
<organism evidence="4 5">
    <name type="scientific">Deinococcus humi</name>
    <dbReference type="NCBI Taxonomy" id="662880"/>
    <lineage>
        <taxon>Bacteria</taxon>
        <taxon>Thermotogati</taxon>
        <taxon>Deinococcota</taxon>
        <taxon>Deinococci</taxon>
        <taxon>Deinococcales</taxon>
        <taxon>Deinococcaceae</taxon>
        <taxon>Deinococcus</taxon>
    </lineage>
</organism>
<dbReference type="SMART" id="SM01043">
    <property type="entry name" value="BTAD"/>
    <property type="match status" value="1"/>
</dbReference>
<dbReference type="Proteomes" id="UP000552709">
    <property type="component" value="Unassembled WGS sequence"/>
</dbReference>
<dbReference type="GO" id="GO:0005524">
    <property type="term" value="F:ATP binding"/>
    <property type="evidence" value="ECO:0007669"/>
    <property type="project" value="UniProtKB-KW"/>
</dbReference>
<keyword evidence="1" id="KW-0547">Nucleotide-binding</keyword>
<dbReference type="PANTHER" id="PTHR16305">
    <property type="entry name" value="TESTICULAR SOLUBLE ADENYLYL CYCLASE"/>
    <property type="match status" value="1"/>
</dbReference>
<dbReference type="Pfam" id="PF03704">
    <property type="entry name" value="BTAD"/>
    <property type="match status" value="1"/>
</dbReference>
<dbReference type="Gene3D" id="1.10.10.10">
    <property type="entry name" value="Winged helix-like DNA-binding domain superfamily/Winged helix DNA-binding domain"/>
    <property type="match status" value="1"/>
</dbReference>
<feature type="domain" description="Bacterial transcriptional activator" evidence="3">
    <location>
        <begin position="96"/>
        <end position="231"/>
    </location>
</feature>
<dbReference type="GO" id="GO:0004016">
    <property type="term" value="F:adenylate cyclase activity"/>
    <property type="evidence" value="ECO:0007669"/>
    <property type="project" value="TreeGrafter"/>
</dbReference>
<reference evidence="4 5" key="1">
    <citation type="submission" date="2020-08" db="EMBL/GenBank/DDBJ databases">
        <title>Genomic Encyclopedia of Type Strains, Phase IV (KMG-IV): sequencing the most valuable type-strain genomes for metagenomic binning, comparative biology and taxonomic classification.</title>
        <authorList>
            <person name="Goeker M."/>
        </authorList>
    </citation>
    <scope>NUCLEOTIDE SEQUENCE [LARGE SCALE GENOMIC DNA]</scope>
    <source>
        <strain evidence="4 5">DSM 27939</strain>
    </source>
</reference>
<proteinExistence type="predicted"/>
<gene>
    <name evidence="4" type="ORF">HNQ08_002870</name>
</gene>
<evidence type="ECO:0000256" key="1">
    <source>
        <dbReference type="ARBA" id="ARBA00022741"/>
    </source>
</evidence>
<evidence type="ECO:0000313" key="4">
    <source>
        <dbReference type="EMBL" id="MBB5363763.1"/>
    </source>
</evidence>
<comment type="caution">
    <text evidence="4">The sequence shown here is derived from an EMBL/GenBank/DDBJ whole genome shotgun (WGS) entry which is preliminary data.</text>
</comment>
<dbReference type="InterPro" id="IPR041664">
    <property type="entry name" value="AAA_16"/>
</dbReference>
<protein>
    <submittedName>
        <fullName evidence="4">DNA-binding SARP family transcriptional activator</fullName>
    </submittedName>
</protein>
<evidence type="ECO:0000256" key="2">
    <source>
        <dbReference type="ARBA" id="ARBA00022840"/>
    </source>
</evidence>